<feature type="transmembrane region" description="Helical" evidence="1">
    <location>
        <begin position="110"/>
        <end position="128"/>
    </location>
</feature>
<reference evidence="2 3" key="1">
    <citation type="submission" date="2014-06" db="EMBL/GenBank/DDBJ databases">
        <authorList>
            <person name="Swart Estienne"/>
        </authorList>
    </citation>
    <scope>NUCLEOTIDE SEQUENCE [LARGE SCALE GENOMIC DNA]</scope>
    <source>
        <strain evidence="2 3">130c</strain>
    </source>
</reference>
<dbReference type="AlphaFoldDB" id="A0A077ZXV8"/>
<evidence type="ECO:0000313" key="2">
    <source>
        <dbReference type="EMBL" id="CDW74072.1"/>
    </source>
</evidence>
<keyword evidence="1" id="KW-0812">Transmembrane</keyword>
<proteinExistence type="predicted"/>
<feature type="transmembrane region" description="Helical" evidence="1">
    <location>
        <begin position="80"/>
        <end position="98"/>
    </location>
</feature>
<evidence type="ECO:0000256" key="1">
    <source>
        <dbReference type="SAM" id="Phobius"/>
    </source>
</evidence>
<sequence>MPEESPILRGVTFNQFSADDYSHLFRKQNNRSLNQIDELLYHHEKLRQSLGEERAAQIAASPDLFYNHEKFRLMQASARARAFLTTLVVAPAIIVAFQKSGRFVPRYQKVGLGLGIFVASFTVWHRIVGYGSQVKNEQEYAKSQKMIRNLMIRA</sequence>
<dbReference type="EMBL" id="CCKQ01002966">
    <property type="protein sequence ID" value="CDW74072.1"/>
    <property type="molecule type" value="Genomic_DNA"/>
</dbReference>
<dbReference type="Proteomes" id="UP000039865">
    <property type="component" value="Unassembled WGS sequence"/>
</dbReference>
<evidence type="ECO:0000313" key="3">
    <source>
        <dbReference type="Proteomes" id="UP000039865"/>
    </source>
</evidence>
<name>A0A077ZXV8_STYLE</name>
<accession>A0A077ZXV8</accession>
<organism evidence="2 3">
    <name type="scientific">Stylonychia lemnae</name>
    <name type="common">Ciliate</name>
    <dbReference type="NCBI Taxonomy" id="5949"/>
    <lineage>
        <taxon>Eukaryota</taxon>
        <taxon>Sar</taxon>
        <taxon>Alveolata</taxon>
        <taxon>Ciliophora</taxon>
        <taxon>Intramacronucleata</taxon>
        <taxon>Spirotrichea</taxon>
        <taxon>Stichotrichia</taxon>
        <taxon>Sporadotrichida</taxon>
        <taxon>Oxytrichidae</taxon>
        <taxon>Stylonychinae</taxon>
        <taxon>Stylonychia</taxon>
    </lineage>
</organism>
<keyword evidence="1" id="KW-0472">Membrane</keyword>
<protein>
    <submittedName>
        <fullName evidence="2">Uncharacterized protein</fullName>
    </submittedName>
</protein>
<dbReference type="InParanoid" id="A0A077ZXV8"/>
<keyword evidence="1" id="KW-1133">Transmembrane helix</keyword>
<keyword evidence="3" id="KW-1185">Reference proteome</keyword>
<gene>
    <name evidence="2" type="primary">Contig9793.g10475</name>
    <name evidence="2" type="ORF">STYLEM_3065</name>
</gene>